<organism evidence="3 4">
    <name type="scientific">Mycobacterium heckeshornense</name>
    <dbReference type="NCBI Taxonomy" id="110505"/>
    <lineage>
        <taxon>Bacteria</taxon>
        <taxon>Bacillati</taxon>
        <taxon>Actinomycetota</taxon>
        <taxon>Actinomycetes</taxon>
        <taxon>Mycobacteriales</taxon>
        <taxon>Mycobacteriaceae</taxon>
        <taxon>Mycobacterium</taxon>
    </lineage>
</organism>
<dbReference type="Gene3D" id="3.30.750.24">
    <property type="entry name" value="STAS domain"/>
    <property type="match status" value="1"/>
</dbReference>
<evidence type="ECO:0000256" key="1">
    <source>
        <dbReference type="ARBA" id="ARBA00009013"/>
    </source>
</evidence>
<evidence type="ECO:0000313" key="3">
    <source>
        <dbReference type="EMBL" id="BCO36698.1"/>
    </source>
</evidence>
<evidence type="ECO:0000313" key="4">
    <source>
        <dbReference type="Proteomes" id="UP000595446"/>
    </source>
</evidence>
<dbReference type="PANTHER" id="PTHR33495">
    <property type="entry name" value="ANTI-SIGMA FACTOR ANTAGONIST TM_1081-RELATED-RELATED"/>
    <property type="match status" value="1"/>
</dbReference>
<sequence>MNLSTAEPLPSSLHHLTLSTRLVAELGDMHSTLRATTQRSGSAVVIYAGGEIDACNESTWRRLLGEAAAAVSPPGPLVIDTNGLDFMGCCAFAVLADEAKQCHGRGIELRLVTLQPVVARTVAACGLTGLLPIDQSVDAALSAVAIPD</sequence>
<dbReference type="EMBL" id="AP024237">
    <property type="protein sequence ID" value="BCO36698.1"/>
    <property type="molecule type" value="Genomic_DNA"/>
</dbReference>
<dbReference type="STRING" id="110505.ACT16_18660"/>
<comment type="similarity">
    <text evidence="1 2">Belongs to the anti-sigma-factor antagonist family.</text>
</comment>
<proteinExistence type="inferred from homology"/>
<reference evidence="3 4" key="1">
    <citation type="submission" date="2020-12" db="EMBL/GenBank/DDBJ databases">
        <title>Complete genome sequence of Mycobacterium heckeshornense JCM 15655T, closely related to a pathogenic non-tuberculous mycobacterial species Mycobacterium xenopi.</title>
        <authorList>
            <person name="Yoshida M."/>
            <person name="Fukano H."/>
            <person name="Asakura T."/>
            <person name="Suzuki M."/>
            <person name="Hoshino Y."/>
        </authorList>
    </citation>
    <scope>NUCLEOTIDE SEQUENCE [LARGE SCALE GENOMIC DNA]</scope>
    <source>
        <strain evidence="3 4">JCM 15655</strain>
    </source>
</reference>
<dbReference type="PROSITE" id="PS50801">
    <property type="entry name" value="STAS"/>
    <property type="match status" value="1"/>
</dbReference>
<dbReference type="GO" id="GO:0043856">
    <property type="term" value="F:anti-sigma factor antagonist activity"/>
    <property type="evidence" value="ECO:0007669"/>
    <property type="project" value="InterPro"/>
</dbReference>
<dbReference type="RefSeq" id="WP_048892952.1">
    <property type="nucleotide sequence ID" value="NZ_AP024237.1"/>
</dbReference>
<keyword evidence="4" id="KW-1185">Reference proteome</keyword>
<dbReference type="OrthoDB" id="3700428at2"/>
<dbReference type="InterPro" id="IPR003658">
    <property type="entry name" value="Anti-sigma_ant"/>
</dbReference>
<protein>
    <recommendedName>
        <fullName evidence="2">Anti-sigma factor antagonist</fullName>
    </recommendedName>
</protein>
<dbReference type="NCBIfam" id="TIGR00377">
    <property type="entry name" value="ant_ant_sig"/>
    <property type="match status" value="1"/>
</dbReference>
<gene>
    <name evidence="3" type="ORF">MHEC_31310</name>
</gene>
<dbReference type="InterPro" id="IPR002645">
    <property type="entry name" value="STAS_dom"/>
</dbReference>
<name>A0A2G8B760_9MYCO</name>
<dbReference type="AlphaFoldDB" id="A0A2G8B760"/>
<dbReference type="SUPFAM" id="SSF52091">
    <property type="entry name" value="SpoIIaa-like"/>
    <property type="match status" value="1"/>
</dbReference>
<accession>A0A2G8B760</accession>
<dbReference type="Pfam" id="PF01740">
    <property type="entry name" value="STAS"/>
    <property type="match status" value="1"/>
</dbReference>
<dbReference type="CDD" id="cd07043">
    <property type="entry name" value="STAS_anti-anti-sigma_factors"/>
    <property type="match status" value="1"/>
</dbReference>
<dbReference type="PANTHER" id="PTHR33495:SF2">
    <property type="entry name" value="ANTI-SIGMA FACTOR ANTAGONIST TM_1081-RELATED"/>
    <property type="match status" value="1"/>
</dbReference>
<evidence type="ECO:0000256" key="2">
    <source>
        <dbReference type="RuleBase" id="RU003749"/>
    </source>
</evidence>
<dbReference type="InterPro" id="IPR036513">
    <property type="entry name" value="STAS_dom_sf"/>
</dbReference>
<dbReference type="Proteomes" id="UP000595446">
    <property type="component" value="Chromosome"/>
</dbReference>